<organism evidence="2 3">
    <name type="scientific">Elysia crispata</name>
    <name type="common">lettuce slug</name>
    <dbReference type="NCBI Taxonomy" id="231223"/>
    <lineage>
        <taxon>Eukaryota</taxon>
        <taxon>Metazoa</taxon>
        <taxon>Spiralia</taxon>
        <taxon>Lophotrochozoa</taxon>
        <taxon>Mollusca</taxon>
        <taxon>Gastropoda</taxon>
        <taxon>Heterobranchia</taxon>
        <taxon>Euthyneura</taxon>
        <taxon>Panpulmonata</taxon>
        <taxon>Sacoglossa</taxon>
        <taxon>Placobranchoidea</taxon>
        <taxon>Plakobranchidae</taxon>
        <taxon>Elysia</taxon>
    </lineage>
</organism>
<evidence type="ECO:0000313" key="3">
    <source>
        <dbReference type="Proteomes" id="UP001283361"/>
    </source>
</evidence>
<dbReference type="AlphaFoldDB" id="A0AAE1E2H4"/>
<accession>A0AAE1E2H4</accession>
<feature type="region of interest" description="Disordered" evidence="1">
    <location>
        <begin position="59"/>
        <end position="79"/>
    </location>
</feature>
<protein>
    <submittedName>
        <fullName evidence="2">Uncharacterized protein</fullName>
    </submittedName>
</protein>
<proteinExistence type="predicted"/>
<gene>
    <name evidence="2" type="ORF">RRG08_035487</name>
</gene>
<evidence type="ECO:0000256" key="1">
    <source>
        <dbReference type="SAM" id="MobiDB-lite"/>
    </source>
</evidence>
<dbReference type="Proteomes" id="UP001283361">
    <property type="component" value="Unassembled WGS sequence"/>
</dbReference>
<keyword evidence="3" id="KW-1185">Reference proteome</keyword>
<name>A0AAE1E2H4_9GAST</name>
<sequence length="79" mass="8806">MWHMSSESRRGTDGFVKRTTMSGDDSVLSRQIPGVWSGRQSRHFSTRNEHRFSLVLFAPGLGTGKSDPNPILLSDKTAE</sequence>
<comment type="caution">
    <text evidence="2">The sequence shown here is derived from an EMBL/GenBank/DDBJ whole genome shotgun (WGS) entry which is preliminary data.</text>
</comment>
<feature type="region of interest" description="Disordered" evidence="1">
    <location>
        <begin position="1"/>
        <end position="29"/>
    </location>
</feature>
<reference evidence="2" key="1">
    <citation type="journal article" date="2023" name="G3 (Bethesda)">
        <title>A reference genome for the long-term kleptoplast-retaining sea slug Elysia crispata morphotype clarki.</title>
        <authorList>
            <person name="Eastman K.E."/>
            <person name="Pendleton A.L."/>
            <person name="Shaikh M.A."/>
            <person name="Suttiyut T."/>
            <person name="Ogas R."/>
            <person name="Tomko P."/>
            <person name="Gavelis G."/>
            <person name="Widhalm J.R."/>
            <person name="Wisecaver J.H."/>
        </authorList>
    </citation>
    <scope>NUCLEOTIDE SEQUENCE</scope>
    <source>
        <strain evidence="2">ECLA1</strain>
    </source>
</reference>
<dbReference type="EMBL" id="JAWDGP010001404">
    <property type="protein sequence ID" value="KAK3791999.1"/>
    <property type="molecule type" value="Genomic_DNA"/>
</dbReference>
<feature type="compositionally biased region" description="Basic and acidic residues" evidence="1">
    <location>
        <begin position="1"/>
        <end position="16"/>
    </location>
</feature>
<evidence type="ECO:0000313" key="2">
    <source>
        <dbReference type="EMBL" id="KAK3791999.1"/>
    </source>
</evidence>